<dbReference type="EMBL" id="CP110226">
    <property type="protein sequence ID" value="UZD22081.1"/>
    <property type="molecule type" value="Genomic_DNA"/>
</dbReference>
<dbReference type="PROSITE" id="PS51257">
    <property type="entry name" value="PROKAR_LIPOPROTEIN"/>
    <property type="match status" value="1"/>
</dbReference>
<evidence type="ECO:0000313" key="2">
    <source>
        <dbReference type="EMBL" id="UZD22081.1"/>
    </source>
</evidence>
<evidence type="ECO:0000313" key="3">
    <source>
        <dbReference type="Proteomes" id="UP001163156"/>
    </source>
</evidence>
<dbReference type="InterPro" id="IPR011044">
    <property type="entry name" value="Quino_amine_DH_bsu"/>
</dbReference>
<feature type="chain" id="PRO_5045858335" evidence="1">
    <location>
        <begin position="21"/>
        <end position="362"/>
    </location>
</feature>
<gene>
    <name evidence="2" type="ORF">OM944_15560</name>
</gene>
<keyword evidence="3" id="KW-1185">Reference proteome</keyword>
<name>A0ABY6MHD9_9BACT</name>
<dbReference type="Pfam" id="PF15869">
    <property type="entry name" value="TolB_like"/>
    <property type="match status" value="1"/>
</dbReference>
<proteinExistence type="predicted"/>
<feature type="signal peptide" evidence="1">
    <location>
        <begin position="1"/>
        <end position="20"/>
    </location>
</feature>
<evidence type="ECO:0000256" key="1">
    <source>
        <dbReference type="SAM" id="SignalP"/>
    </source>
</evidence>
<sequence>MNFFKSLLSLFLLSSSFACSSNEDFRTDVYFTEEDLPNPIQLQGKKYNIPEIINPRGLMLKDQYAVVFERKSIESNKIHVIDLKTGKYLRSKGKDGMGPGEVTVITQIEDVGEEGMVWTYDPEMRIFSKFDLSDSSLLAVDQIKSPETSYFLTSTTWTGTKSILGNSVDGWTKYLHLNIDGDTLALFGSWQDMIANRELPRGIKPDELDANFVSSLFQGVLKTSKDGKKAVMAGISIDYIDVVDLNDNSILTIYGPSQEIQDFRIGHWDGFQVPDLASNSTERYLDVYPGEKSFFALFFGKPYRELGSPESLNRVFEFDYNGNILNQYQLDYPVYGIAVDEENKAIYSVTVDREPNLVRFDY</sequence>
<dbReference type="SUPFAM" id="SSF50969">
    <property type="entry name" value="YVTN repeat-like/Quinoprotein amine dehydrogenase"/>
    <property type="match status" value="1"/>
</dbReference>
<organism evidence="2 3">
    <name type="scientific">Algoriphagus halophytocola</name>
    <dbReference type="NCBI Taxonomy" id="2991499"/>
    <lineage>
        <taxon>Bacteria</taxon>
        <taxon>Pseudomonadati</taxon>
        <taxon>Bacteroidota</taxon>
        <taxon>Cytophagia</taxon>
        <taxon>Cytophagales</taxon>
        <taxon>Cyclobacteriaceae</taxon>
        <taxon>Algoriphagus</taxon>
    </lineage>
</organism>
<reference evidence="2" key="1">
    <citation type="submission" date="2022-10" db="EMBL/GenBank/DDBJ databases">
        <title>Algoriphagus sp. a novel bacteria isolate from halophytes salicornia europaea.</title>
        <authorList>
            <person name="Peng Y."/>
            <person name="Jiang L."/>
            <person name="Lee J."/>
        </authorList>
    </citation>
    <scope>NUCLEOTIDE SEQUENCE</scope>
    <source>
        <strain evidence="2">TR-M5</strain>
    </source>
</reference>
<accession>A0ABY6MHD9</accession>
<dbReference type="Proteomes" id="UP001163156">
    <property type="component" value="Chromosome"/>
</dbReference>
<keyword evidence="1" id="KW-0732">Signal</keyword>
<dbReference type="RefSeq" id="WP_264808545.1">
    <property type="nucleotide sequence ID" value="NZ_CP110226.1"/>
</dbReference>
<protein>
    <submittedName>
        <fullName evidence="2">TolB-like 6-bladed beta-propeller domain-containing protein</fullName>
    </submittedName>
</protein>